<dbReference type="Proteomes" id="UP000268084">
    <property type="component" value="Chromosome"/>
</dbReference>
<dbReference type="InterPro" id="IPR018929">
    <property type="entry name" value="DUF2510"/>
</dbReference>
<feature type="transmembrane region" description="Helical" evidence="1">
    <location>
        <begin position="98"/>
        <end position="116"/>
    </location>
</feature>
<feature type="transmembrane region" description="Helical" evidence="1">
    <location>
        <begin position="70"/>
        <end position="91"/>
    </location>
</feature>
<proteinExistence type="predicted"/>
<keyword evidence="1" id="KW-0812">Transmembrane</keyword>
<evidence type="ECO:0000256" key="1">
    <source>
        <dbReference type="SAM" id="Phobius"/>
    </source>
</evidence>
<gene>
    <name evidence="3" type="ORF">EH165_02270</name>
</gene>
<keyword evidence="1" id="KW-1133">Transmembrane helix</keyword>
<dbReference type="KEGG" id="nak:EH165_02270"/>
<evidence type="ECO:0000259" key="2">
    <source>
        <dbReference type="Pfam" id="PF10708"/>
    </source>
</evidence>
<protein>
    <submittedName>
        <fullName evidence="3">DUF2510 domain-containing protein</fullName>
    </submittedName>
</protein>
<dbReference type="EMBL" id="CP034170">
    <property type="protein sequence ID" value="AZI57158.1"/>
    <property type="molecule type" value="Genomic_DNA"/>
</dbReference>
<dbReference type="Pfam" id="PF10708">
    <property type="entry name" value="DUF2510"/>
    <property type="match status" value="1"/>
</dbReference>
<dbReference type="RefSeq" id="WP_124797843.1">
    <property type="nucleotide sequence ID" value="NZ_CP034170.1"/>
</dbReference>
<keyword evidence="4" id="KW-1185">Reference proteome</keyword>
<name>A0A3G8ZIY7_9ACTN</name>
<accession>A0A3G8ZIY7</accession>
<dbReference type="OrthoDB" id="5244233at2"/>
<feature type="domain" description="DUF2510" evidence="2">
    <location>
        <begin position="169"/>
        <end position="192"/>
    </location>
</feature>
<keyword evidence="1" id="KW-0472">Membrane</keyword>
<reference evidence="3 4" key="1">
    <citation type="submission" date="2018-11" db="EMBL/GenBank/DDBJ databases">
        <authorList>
            <person name="Da X."/>
        </authorList>
    </citation>
    <scope>NUCLEOTIDE SEQUENCE [LARGE SCALE GENOMIC DNA]</scope>
    <source>
        <strain evidence="3 4">S14-144</strain>
    </source>
</reference>
<evidence type="ECO:0000313" key="4">
    <source>
        <dbReference type="Proteomes" id="UP000268084"/>
    </source>
</evidence>
<organism evidence="3 4">
    <name type="scientific">Nakamurella antarctica</name>
    <dbReference type="NCBI Taxonomy" id="1902245"/>
    <lineage>
        <taxon>Bacteria</taxon>
        <taxon>Bacillati</taxon>
        <taxon>Actinomycetota</taxon>
        <taxon>Actinomycetes</taxon>
        <taxon>Nakamurellales</taxon>
        <taxon>Nakamurellaceae</taxon>
        <taxon>Nakamurella</taxon>
    </lineage>
</organism>
<feature type="transmembrane region" description="Helical" evidence="1">
    <location>
        <begin position="20"/>
        <end position="50"/>
    </location>
</feature>
<sequence length="192" mass="20566">MTQFVPEIGNASSTKAPKGVGFAAAVSACFGVVYFAIGMYVILASSAALAATRRLGAFRVDLLGDKGTGIILLAIVAVTLGLTLVWGSFLAQGRSTPVPAIVGLGITTVLLFIAVVEIHPLMLLPMALPIAAILTVTRPLARQFFQGDRVDRPALQRDHVDQPTIEGAWHADPMGQAQYRWFDGEKWTEHVR</sequence>
<dbReference type="AlphaFoldDB" id="A0A3G8ZIY7"/>
<reference evidence="3 4" key="2">
    <citation type="submission" date="2018-12" db="EMBL/GenBank/DDBJ databases">
        <title>Nakamurella antarcticus sp. nov., isolated from Antarctica South Shetland Islands soil.</title>
        <authorList>
            <person name="Peng F."/>
        </authorList>
    </citation>
    <scope>NUCLEOTIDE SEQUENCE [LARGE SCALE GENOMIC DNA]</scope>
    <source>
        <strain evidence="3 4">S14-144</strain>
    </source>
</reference>
<evidence type="ECO:0000313" key="3">
    <source>
        <dbReference type="EMBL" id="AZI57158.1"/>
    </source>
</evidence>